<evidence type="ECO:0000256" key="3">
    <source>
        <dbReference type="ARBA" id="ARBA00022448"/>
    </source>
</evidence>
<feature type="transmembrane region" description="Helical" evidence="8">
    <location>
        <begin position="283"/>
        <end position="304"/>
    </location>
</feature>
<evidence type="ECO:0000256" key="8">
    <source>
        <dbReference type="SAM" id="Phobius"/>
    </source>
</evidence>
<organism evidence="9 10">
    <name type="scientific">Hyphobacterium vulgare</name>
    <dbReference type="NCBI Taxonomy" id="1736751"/>
    <lineage>
        <taxon>Bacteria</taxon>
        <taxon>Pseudomonadati</taxon>
        <taxon>Pseudomonadota</taxon>
        <taxon>Alphaproteobacteria</taxon>
        <taxon>Maricaulales</taxon>
        <taxon>Maricaulaceae</taxon>
        <taxon>Hyphobacterium</taxon>
    </lineage>
</organism>
<feature type="transmembrane region" description="Helical" evidence="8">
    <location>
        <begin position="123"/>
        <end position="147"/>
    </location>
</feature>
<dbReference type="RefSeq" id="WP_343163475.1">
    <property type="nucleotide sequence ID" value="NZ_JBHRSV010000001.1"/>
</dbReference>
<feature type="transmembrane region" description="Helical" evidence="8">
    <location>
        <begin position="6"/>
        <end position="22"/>
    </location>
</feature>
<keyword evidence="5 8" id="KW-0812">Transmembrane</keyword>
<evidence type="ECO:0000256" key="2">
    <source>
        <dbReference type="ARBA" id="ARBA00010145"/>
    </source>
</evidence>
<accession>A0ABV6ZTT0</accession>
<keyword evidence="3" id="KW-0813">Transport</keyword>
<dbReference type="Gene3D" id="1.20.1530.20">
    <property type="match status" value="1"/>
</dbReference>
<feature type="transmembrane region" description="Helical" evidence="8">
    <location>
        <begin position="34"/>
        <end position="53"/>
    </location>
</feature>
<evidence type="ECO:0000256" key="6">
    <source>
        <dbReference type="ARBA" id="ARBA00022989"/>
    </source>
</evidence>
<dbReference type="PANTHER" id="PTHR36838">
    <property type="entry name" value="AUXIN EFFLUX CARRIER FAMILY PROTEIN"/>
    <property type="match status" value="1"/>
</dbReference>
<keyword evidence="4" id="KW-1003">Cell membrane</keyword>
<evidence type="ECO:0000313" key="9">
    <source>
        <dbReference type="EMBL" id="MFC2924818.1"/>
    </source>
</evidence>
<dbReference type="EMBL" id="JBHRSV010000001">
    <property type="protein sequence ID" value="MFC2924818.1"/>
    <property type="molecule type" value="Genomic_DNA"/>
</dbReference>
<feature type="transmembrane region" description="Helical" evidence="8">
    <location>
        <begin position="222"/>
        <end position="246"/>
    </location>
</feature>
<dbReference type="InterPro" id="IPR004776">
    <property type="entry name" value="Mem_transp_PIN-like"/>
</dbReference>
<evidence type="ECO:0000256" key="5">
    <source>
        <dbReference type="ARBA" id="ARBA00022692"/>
    </source>
</evidence>
<dbReference type="InterPro" id="IPR038770">
    <property type="entry name" value="Na+/solute_symporter_sf"/>
</dbReference>
<feature type="transmembrane region" description="Helical" evidence="8">
    <location>
        <begin position="95"/>
        <end position="117"/>
    </location>
</feature>
<reference evidence="10" key="1">
    <citation type="journal article" date="2019" name="Int. J. Syst. Evol. Microbiol.">
        <title>The Global Catalogue of Microorganisms (GCM) 10K type strain sequencing project: providing services to taxonomists for standard genome sequencing and annotation.</title>
        <authorList>
            <consortium name="The Broad Institute Genomics Platform"/>
            <consortium name="The Broad Institute Genome Sequencing Center for Infectious Disease"/>
            <person name="Wu L."/>
            <person name="Ma J."/>
        </authorList>
    </citation>
    <scope>NUCLEOTIDE SEQUENCE [LARGE SCALE GENOMIC DNA]</scope>
    <source>
        <strain evidence="10">KCTC 52487</strain>
    </source>
</reference>
<evidence type="ECO:0000256" key="7">
    <source>
        <dbReference type="ARBA" id="ARBA00023136"/>
    </source>
</evidence>
<keyword evidence="6 8" id="KW-1133">Transmembrane helix</keyword>
<evidence type="ECO:0000256" key="1">
    <source>
        <dbReference type="ARBA" id="ARBA00004651"/>
    </source>
</evidence>
<sequence length="308" mass="32029">MTLILGALLPIFAVIGLGWVLRRTNLVQESAWPGISRLTYVGLSPALLFSVISKADFSTISVGPAVAASALGFVVMGVIVLALKPLIRADGPSFTSVFQGACRWNGLVILALAALAYGVEGEVLISLIMVVTIPIVNIQVVTVLTVWGANGRKPDVPTVMRRIVTNPLILGCIAGGVANLLGWFQTGTVSEVVELMGRAALPLILLAVGAGLDFTALRANRWLLALTVVLKLILAPVVFGLIAWTFGVRGEALAIVVMVGASPGAASAYVLAQQLGGNRQLTAGDVTATTLLSFFTLPAAVWIAQLVG</sequence>
<feature type="transmembrane region" description="Helical" evidence="8">
    <location>
        <begin position="65"/>
        <end position="83"/>
    </location>
</feature>
<feature type="transmembrane region" description="Helical" evidence="8">
    <location>
        <begin position="252"/>
        <end position="271"/>
    </location>
</feature>
<feature type="transmembrane region" description="Helical" evidence="8">
    <location>
        <begin position="168"/>
        <end position="184"/>
    </location>
</feature>
<dbReference type="Pfam" id="PF03547">
    <property type="entry name" value="Mem_trans"/>
    <property type="match status" value="1"/>
</dbReference>
<dbReference type="Proteomes" id="UP001595379">
    <property type="component" value="Unassembled WGS sequence"/>
</dbReference>
<gene>
    <name evidence="9" type="ORF">ACFOOR_01725</name>
</gene>
<feature type="transmembrane region" description="Helical" evidence="8">
    <location>
        <begin position="196"/>
        <end position="215"/>
    </location>
</feature>
<dbReference type="PANTHER" id="PTHR36838:SF4">
    <property type="entry name" value="AUXIN EFFLUX CARRIER FAMILY PROTEIN"/>
    <property type="match status" value="1"/>
</dbReference>
<comment type="caution">
    <text evidence="9">The sequence shown here is derived from an EMBL/GenBank/DDBJ whole genome shotgun (WGS) entry which is preliminary data.</text>
</comment>
<comment type="similarity">
    <text evidence="2">Belongs to the auxin efflux carrier (TC 2.A.69) family.</text>
</comment>
<evidence type="ECO:0000313" key="10">
    <source>
        <dbReference type="Proteomes" id="UP001595379"/>
    </source>
</evidence>
<keyword evidence="7 8" id="KW-0472">Membrane</keyword>
<evidence type="ECO:0000256" key="4">
    <source>
        <dbReference type="ARBA" id="ARBA00022475"/>
    </source>
</evidence>
<proteinExistence type="inferred from homology"/>
<name>A0ABV6ZTT0_9PROT</name>
<keyword evidence="10" id="KW-1185">Reference proteome</keyword>
<comment type="subcellular location">
    <subcellularLocation>
        <location evidence="1">Cell membrane</location>
        <topology evidence="1">Multi-pass membrane protein</topology>
    </subcellularLocation>
</comment>
<protein>
    <submittedName>
        <fullName evidence="9">AEC family transporter</fullName>
    </submittedName>
</protein>